<keyword evidence="1 6" id="KW-0540">Nuclease</keyword>
<dbReference type="InterPro" id="IPR014013">
    <property type="entry name" value="Helic_SF1/SF2_ATP-bd_DinG/Rad3"/>
</dbReference>
<dbReference type="Proteomes" id="UP000030832">
    <property type="component" value="Unassembled WGS sequence"/>
</dbReference>
<dbReference type="FunFam" id="3.30.420.10:FF:000045">
    <property type="entry name" value="3'-5' exonuclease DinG"/>
    <property type="match status" value="1"/>
</dbReference>
<dbReference type="RefSeq" id="WP_034628446.1">
    <property type="nucleotide sequence ID" value="NZ_JRJU01000010.1"/>
</dbReference>
<dbReference type="SUPFAM" id="SSF53098">
    <property type="entry name" value="Ribonuclease H-like"/>
    <property type="match status" value="1"/>
</dbReference>
<dbReference type="InterPro" id="IPR014001">
    <property type="entry name" value="Helicase_ATP-bd"/>
</dbReference>
<dbReference type="NCBIfam" id="TIGR00573">
    <property type="entry name" value="dnaq"/>
    <property type="match status" value="1"/>
</dbReference>
<protein>
    <recommendedName>
        <fullName evidence="6 7">3'-5' exonuclease DinG</fullName>
        <ecNumber evidence="6 7">3.1.-.-</ecNumber>
    </recommendedName>
</protein>
<dbReference type="InterPro" id="IPR013520">
    <property type="entry name" value="Ribonucl_H"/>
</dbReference>
<dbReference type="PROSITE" id="PS51192">
    <property type="entry name" value="HELICASE_ATP_BIND_1"/>
    <property type="match status" value="1"/>
</dbReference>
<dbReference type="PANTHER" id="PTHR11472">
    <property type="entry name" value="DNA REPAIR DEAD HELICASE RAD3/XP-D SUBFAMILY MEMBER"/>
    <property type="match status" value="1"/>
</dbReference>
<dbReference type="GO" id="GO:0003678">
    <property type="term" value="F:DNA helicase activity"/>
    <property type="evidence" value="ECO:0007669"/>
    <property type="project" value="TreeGrafter"/>
</dbReference>
<dbReference type="HAMAP" id="MF_02206">
    <property type="entry name" value="DinG_exonucl"/>
    <property type="match status" value="1"/>
</dbReference>
<feature type="short sequence motif" description="DEAH box" evidence="6">
    <location>
        <begin position="467"/>
        <end position="470"/>
    </location>
</feature>
<dbReference type="OrthoDB" id="9803913at2"/>
<evidence type="ECO:0000313" key="10">
    <source>
        <dbReference type="EMBL" id="KHF40303.1"/>
    </source>
</evidence>
<evidence type="ECO:0000256" key="2">
    <source>
        <dbReference type="ARBA" id="ARBA00022741"/>
    </source>
</evidence>
<dbReference type="InterPro" id="IPR006054">
    <property type="entry name" value="DnaQ"/>
</dbReference>
<comment type="function">
    <text evidence="6 7">3'-5' exonuclease.</text>
</comment>
<dbReference type="eggNOG" id="COG0847">
    <property type="taxonomic scope" value="Bacteria"/>
</dbReference>
<dbReference type="InterPro" id="IPR036397">
    <property type="entry name" value="RNaseH_sf"/>
</dbReference>
<dbReference type="NCBIfam" id="TIGR01407">
    <property type="entry name" value="dinG_rel"/>
    <property type="match status" value="1"/>
</dbReference>
<dbReference type="GO" id="GO:0016818">
    <property type="term" value="F:hydrolase activity, acting on acid anhydrides, in phosphorus-containing anhydrides"/>
    <property type="evidence" value="ECO:0007669"/>
    <property type="project" value="InterPro"/>
</dbReference>
<dbReference type="FunFam" id="3.40.50.300:FF:000437">
    <property type="entry name" value="ATP-dependent DNA helicase DinG"/>
    <property type="match status" value="1"/>
</dbReference>
<evidence type="ECO:0000256" key="6">
    <source>
        <dbReference type="HAMAP-Rule" id="MF_02206"/>
    </source>
</evidence>
<dbReference type="Pfam" id="PF00929">
    <property type="entry name" value="RNase_T"/>
    <property type="match status" value="1"/>
</dbReference>
<sequence>MNERYVVVDVETTGHSVTKGDRVIQIGAVVIEEGEIVETFASFINPGKEIPPFIEELTGISDDLVKNAPSFREVIPELLTLFKNSNFVAHNVDFDQAFLKNQMALEGYDLPGMPIFDTVELSRVLLPKQDSYKLGQLAEQLGFAHDRPHQADSDAEVTATLFLSLLHKLNQLPLLTLQQLAPLSRRFKSDLEPMLQSIIQQKLSQGLMDDEQYDCYRQIALRKIEGKSELEERKDQPSFHDFLQGLYNEDGKMQTAFTNYELRPGQQKMMLEVVEAFQQNGHKMIEAGTGTGKSLAYLLPAAFFAYTKNEPVIVSTQTIPLQEQLLSRDLPLLHHLLPFPVRVSLLKGRSHYLCLRKFEQSLLHTNEDSYDVLLTKALILIWLTETEHGDMEELNLPSGGKGFWYEVQSDAASDLGRYSPWFSRCFYHRARKRAQSSDIVITNHALLSTDLVHEQRLLPTYSYAILDEAHHLEETASDHLGAKADFVSFSYLFQRLGLSQEDGMLEQLTRLIQEYQIANVSKSSTSLDFVQILKDEVDELFRMLHGYVLSKTKASATDVGRLRYRYESYLESSSTWQAILECAMRVHMQTKDCIAELQRWIKPFSEKKDDMTYKDRSFIADIEGLIDHVYEEEQTLYELLLEHDPNMVYWLEVEPRGAKNATFLYSKPIDVSEILADRFFAKKKSVVMTSATLSVNGSFHYQEKRLGLTDFGVTQCVIPSPFSYMDQVRLLLPSDIPTIKDVSDEDFAIEVSIKLWRMMEASSGKMLVLFTSYEMLKQVYYHVKKFNEFSAFQLIGQGVTSGSRAKLMKMFKQTNQAILFGTSSFWEGIDLPGDELRNLVIVRLPFSPPDQPLLQAQYERAKEEGKNPFMEISLPQAIIRFKQGFGRLIRTTQDRGCVFILDRRISTTRYGKQFIRSLPNVPVHEGKLEDLLEEFQDFM</sequence>
<feature type="domain" description="Helicase ATP-binding" evidence="9">
    <location>
        <begin position="252"/>
        <end position="515"/>
    </location>
</feature>
<dbReference type="PROSITE" id="PS51193">
    <property type="entry name" value="HELICASE_ATP_BIND_2"/>
    <property type="match status" value="1"/>
</dbReference>
<dbReference type="SMART" id="SM00491">
    <property type="entry name" value="HELICc2"/>
    <property type="match status" value="1"/>
</dbReference>
<dbReference type="InterPro" id="IPR045028">
    <property type="entry name" value="DinG/Rad3-like"/>
</dbReference>
<evidence type="ECO:0000256" key="3">
    <source>
        <dbReference type="ARBA" id="ARBA00022801"/>
    </source>
</evidence>
<keyword evidence="3 6" id="KW-0378">Hydrolase</keyword>
<evidence type="ECO:0000259" key="8">
    <source>
        <dbReference type="PROSITE" id="PS51192"/>
    </source>
</evidence>
<proteinExistence type="inferred from homology"/>
<evidence type="ECO:0000256" key="4">
    <source>
        <dbReference type="ARBA" id="ARBA00022839"/>
    </source>
</evidence>
<dbReference type="GO" id="GO:0003887">
    <property type="term" value="F:DNA-directed DNA polymerase activity"/>
    <property type="evidence" value="ECO:0007669"/>
    <property type="project" value="InterPro"/>
</dbReference>
<dbReference type="eggNOG" id="COG1199">
    <property type="taxonomic scope" value="Bacteria"/>
</dbReference>
<dbReference type="NCBIfam" id="NF005981">
    <property type="entry name" value="PRK08074.1"/>
    <property type="match status" value="1"/>
</dbReference>
<dbReference type="Gene3D" id="3.40.50.300">
    <property type="entry name" value="P-loop containing nucleotide triphosphate hydrolases"/>
    <property type="match status" value="2"/>
</dbReference>
<feature type="domain" description="Helicase ATP-binding" evidence="8">
    <location>
        <begin position="274"/>
        <end position="499"/>
    </location>
</feature>
<accession>A0A0B0ICL1</accession>
<dbReference type="EC" id="3.1.-.-" evidence="6 7"/>
<feature type="binding site" evidence="6">
    <location>
        <begin position="287"/>
        <end position="294"/>
    </location>
    <ligand>
        <name>ATP</name>
        <dbReference type="ChEBI" id="CHEBI:30616"/>
    </ligand>
</feature>
<name>A0A0B0ICL1_9BACI</name>
<dbReference type="InterPro" id="IPR027417">
    <property type="entry name" value="P-loop_NTPase"/>
</dbReference>
<dbReference type="GO" id="GO:0006260">
    <property type="term" value="P:DNA replication"/>
    <property type="evidence" value="ECO:0007669"/>
    <property type="project" value="InterPro"/>
</dbReference>
<dbReference type="SMART" id="SM00487">
    <property type="entry name" value="DEXDc"/>
    <property type="match status" value="1"/>
</dbReference>
<keyword evidence="2 6" id="KW-0547">Nucleotide-binding</keyword>
<gene>
    <name evidence="6 7" type="primary">dinG</name>
    <name evidence="10" type="ORF">LQ50_09920</name>
</gene>
<keyword evidence="4 6" id="KW-0269">Exonuclease</keyword>
<dbReference type="InterPro" id="IPR006310">
    <property type="entry name" value="DinG"/>
</dbReference>
<dbReference type="GO" id="GO:0005524">
    <property type="term" value="F:ATP binding"/>
    <property type="evidence" value="ECO:0007669"/>
    <property type="project" value="UniProtKB-UniRule"/>
</dbReference>
<dbReference type="AlphaFoldDB" id="A0A0B0ICL1"/>
<dbReference type="CDD" id="cd06127">
    <property type="entry name" value="DEDDh"/>
    <property type="match status" value="1"/>
</dbReference>
<dbReference type="Pfam" id="PF13307">
    <property type="entry name" value="Helicase_C_2"/>
    <property type="match status" value="1"/>
</dbReference>
<evidence type="ECO:0000256" key="7">
    <source>
        <dbReference type="RuleBase" id="RU364106"/>
    </source>
</evidence>
<evidence type="ECO:0000259" key="9">
    <source>
        <dbReference type="PROSITE" id="PS51193"/>
    </source>
</evidence>
<dbReference type="GO" id="GO:0008408">
    <property type="term" value="F:3'-5' exonuclease activity"/>
    <property type="evidence" value="ECO:0007669"/>
    <property type="project" value="UniProtKB-UniRule"/>
</dbReference>
<keyword evidence="11" id="KW-1185">Reference proteome</keyword>
<dbReference type="SMART" id="SM00479">
    <property type="entry name" value="EXOIII"/>
    <property type="match status" value="1"/>
</dbReference>
<dbReference type="InterPro" id="IPR012337">
    <property type="entry name" value="RNaseH-like_sf"/>
</dbReference>
<keyword evidence="5 6" id="KW-0067">ATP-binding</keyword>
<organism evidence="10 11">
    <name type="scientific">Halalkalibacter okhensis</name>
    <dbReference type="NCBI Taxonomy" id="333138"/>
    <lineage>
        <taxon>Bacteria</taxon>
        <taxon>Bacillati</taxon>
        <taxon>Bacillota</taxon>
        <taxon>Bacilli</taxon>
        <taxon>Bacillales</taxon>
        <taxon>Bacillaceae</taxon>
        <taxon>Halalkalibacter</taxon>
    </lineage>
</organism>
<evidence type="ECO:0000256" key="1">
    <source>
        <dbReference type="ARBA" id="ARBA00022722"/>
    </source>
</evidence>
<evidence type="ECO:0000313" key="11">
    <source>
        <dbReference type="Proteomes" id="UP000030832"/>
    </source>
</evidence>
<dbReference type="GO" id="GO:0003677">
    <property type="term" value="F:DNA binding"/>
    <property type="evidence" value="ECO:0007669"/>
    <property type="project" value="InterPro"/>
</dbReference>
<dbReference type="InterPro" id="IPR006555">
    <property type="entry name" value="ATP-dep_Helicase_C"/>
</dbReference>
<dbReference type="STRING" id="333138.LQ50_09920"/>
<reference evidence="10 11" key="1">
    <citation type="submission" date="2014-09" db="EMBL/GenBank/DDBJ databases">
        <title>Genome sequencing and annotation of Bacillus Okhensis strain Kh10-101T.</title>
        <authorList>
            <person name="Prakash J.S."/>
        </authorList>
    </citation>
    <scope>NUCLEOTIDE SEQUENCE [LARGE SCALE GENOMIC DNA]</scope>
    <source>
        <strain evidence="11">Kh10-101T</strain>
    </source>
</reference>
<comment type="caution">
    <text evidence="10">The sequence shown here is derived from an EMBL/GenBank/DDBJ whole genome shotgun (WGS) entry which is preliminary data.</text>
</comment>
<comment type="similarity">
    <text evidence="6 7">Belongs to the helicase family. DinG subfamily. Type 2 sub-subfamily.</text>
</comment>
<dbReference type="SUPFAM" id="SSF52540">
    <property type="entry name" value="P-loop containing nucleoside triphosphate hydrolases"/>
    <property type="match status" value="2"/>
</dbReference>
<evidence type="ECO:0000256" key="5">
    <source>
        <dbReference type="ARBA" id="ARBA00022840"/>
    </source>
</evidence>
<dbReference type="Gene3D" id="3.30.420.10">
    <property type="entry name" value="Ribonuclease H-like superfamily/Ribonuclease H"/>
    <property type="match status" value="1"/>
</dbReference>
<dbReference type="EMBL" id="JRJU01000010">
    <property type="protein sequence ID" value="KHF40303.1"/>
    <property type="molecule type" value="Genomic_DNA"/>
</dbReference>
<dbReference type="PANTHER" id="PTHR11472:SF34">
    <property type="entry name" value="REGULATOR OF TELOMERE ELONGATION HELICASE 1"/>
    <property type="match status" value="1"/>
</dbReference>